<organism evidence="1 2">
    <name type="scientific">Stegodyphus mimosarum</name>
    <name type="common">African social velvet spider</name>
    <dbReference type="NCBI Taxonomy" id="407821"/>
    <lineage>
        <taxon>Eukaryota</taxon>
        <taxon>Metazoa</taxon>
        <taxon>Ecdysozoa</taxon>
        <taxon>Arthropoda</taxon>
        <taxon>Chelicerata</taxon>
        <taxon>Arachnida</taxon>
        <taxon>Araneae</taxon>
        <taxon>Araneomorphae</taxon>
        <taxon>Entelegynae</taxon>
        <taxon>Eresoidea</taxon>
        <taxon>Eresidae</taxon>
        <taxon>Stegodyphus</taxon>
    </lineage>
</organism>
<dbReference type="EMBL" id="KK116500">
    <property type="protein sequence ID" value="KFM67932.1"/>
    <property type="molecule type" value="Genomic_DNA"/>
</dbReference>
<dbReference type="OrthoDB" id="6437133at2759"/>
<protein>
    <submittedName>
        <fullName evidence="1">Uncharacterized protein</fullName>
    </submittedName>
</protein>
<reference evidence="1 2" key="1">
    <citation type="submission" date="2013-11" db="EMBL/GenBank/DDBJ databases">
        <title>Genome sequencing of Stegodyphus mimosarum.</title>
        <authorList>
            <person name="Bechsgaard J."/>
        </authorList>
    </citation>
    <scope>NUCLEOTIDE SEQUENCE [LARGE SCALE GENOMIC DNA]</scope>
</reference>
<evidence type="ECO:0000313" key="2">
    <source>
        <dbReference type="Proteomes" id="UP000054359"/>
    </source>
</evidence>
<evidence type="ECO:0000313" key="1">
    <source>
        <dbReference type="EMBL" id="KFM67932.1"/>
    </source>
</evidence>
<proteinExistence type="predicted"/>
<feature type="non-terminal residue" evidence="1">
    <location>
        <position position="122"/>
    </location>
</feature>
<gene>
    <name evidence="1" type="ORF">X975_05970</name>
</gene>
<accession>A0A087TS43</accession>
<keyword evidence="2" id="KW-1185">Reference proteome</keyword>
<dbReference type="Proteomes" id="UP000054359">
    <property type="component" value="Unassembled WGS sequence"/>
</dbReference>
<name>A0A087TS43_STEMI</name>
<dbReference type="AlphaFoldDB" id="A0A087TS43"/>
<sequence length="122" mass="13629">MEYPRNCNSPKRVLIVSELIDLSSTVIPVRIANITGTRLIKKGEVIAECTPVTSVERKETVSSESITLELLQNAQLNDEERNAAERVIKDLQDVFFRSSSDVGRTSLTQHRIDTGDHPPINI</sequence>